<keyword evidence="2" id="KW-0614">Plasmid</keyword>
<dbReference type="AlphaFoldDB" id="A0A0B4XC23"/>
<sequence>MKSTRYPCFGDSRKQVTHSGFIVLAQACASTSTIDLKNRRQCGAGTVHPSAISFAALLADIYIDISTVCPPRGHHDASECLLMRMARSIGMAKTLQSSVAADPSREKPEHYRQESSAAADSPVNRRTLTI</sequence>
<keyword evidence="3" id="KW-1185">Reference proteome</keyword>
<organism evidence="2 3">
    <name type="scientific">Rhizobium gallicum bv. gallicum R602sp</name>
    <dbReference type="NCBI Taxonomy" id="1041138"/>
    <lineage>
        <taxon>Bacteria</taxon>
        <taxon>Pseudomonadati</taxon>
        <taxon>Pseudomonadota</taxon>
        <taxon>Alphaproteobacteria</taxon>
        <taxon>Hyphomicrobiales</taxon>
        <taxon>Rhizobiaceae</taxon>
        <taxon>Rhizobium/Agrobacterium group</taxon>
        <taxon>Rhizobium</taxon>
    </lineage>
</organism>
<evidence type="ECO:0000256" key="1">
    <source>
        <dbReference type="SAM" id="MobiDB-lite"/>
    </source>
</evidence>
<geneLocation type="plasmid" evidence="2 3">
    <name>pRgalR602c</name>
</geneLocation>
<name>A0A0B4XC23_9HYPH</name>
<gene>
    <name evidence="2" type="ORF">RGR602_PC00091</name>
</gene>
<dbReference type="KEGG" id="rga:RGR602_PC00091"/>
<feature type="compositionally biased region" description="Polar residues" evidence="1">
    <location>
        <begin position="114"/>
        <end position="130"/>
    </location>
</feature>
<reference evidence="2 3" key="1">
    <citation type="submission" date="2013-11" db="EMBL/GenBank/DDBJ databases">
        <title>Complete genome sequence of Rhizobium gallicum bv. gallicum R602.</title>
        <authorList>
            <person name="Bustos P."/>
            <person name="Santamaria R.I."/>
            <person name="Lozano L."/>
            <person name="Acosta J.L."/>
            <person name="Ormeno-Orrillo E."/>
            <person name="Rogel M.A."/>
            <person name="Romero D."/>
            <person name="Cevallos M.A."/>
            <person name="Martinez-Romero E."/>
            <person name="Gonzalez V."/>
        </authorList>
    </citation>
    <scope>NUCLEOTIDE SEQUENCE [LARGE SCALE GENOMIC DNA]</scope>
    <source>
        <strain evidence="2 3">R602</strain>
        <plasmid evidence="2 3">pRgalR602c</plasmid>
    </source>
</reference>
<proteinExistence type="predicted"/>
<feature type="region of interest" description="Disordered" evidence="1">
    <location>
        <begin position="94"/>
        <end position="130"/>
    </location>
</feature>
<feature type="compositionally biased region" description="Basic and acidic residues" evidence="1">
    <location>
        <begin position="103"/>
        <end position="113"/>
    </location>
</feature>
<evidence type="ECO:0000313" key="2">
    <source>
        <dbReference type="EMBL" id="AJD44138.1"/>
    </source>
</evidence>
<evidence type="ECO:0000313" key="3">
    <source>
        <dbReference type="Proteomes" id="UP000031368"/>
    </source>
</evidence>
<dbReference type="PROSITE" id="PS51257">
    <property type="entry name" value="PROKAR_LIPOPROTEIN"/>
    <property type="match status" value="1"/>
</dbReference>
<accession>A0A0B4XC23</accession>
<protein>
    <submittedName>
        <fullName evidence="2">Uncharacterized protein</fullName>
    </submittedName>
</protein>
<dbReference type="EMBL" id="CP006880">
    <property type="protein sequence ID" value="AJD44138.1"/>
    <property type="molecule type" value="Genomic_DNA"/>
</dbReference>
<dbReference type="HOGENOM" id="CLU_1936377_0_0_5"/>
<dbReference type="Proteomes" id="UP000031368">
    <property type="component" value="Plasmid pRgalR602c"/>
</dbReference>